<proteinExistence type="predicted"/>
<evidence type="ECO:0000256" key="1">
    <source>
        <dbReference type="SAM" id="SignalP"/>
    </source>
</evidence>
<organism evidence="2">
    <name type="scientific">Arundo donax</name>
    <name type="common">Giant reed</name>
    <name type="synonym">Donax arundinaceus</name>
    <dbReference type="NCBI Taxonomy" id="35708"/>
    <lineage>
        <taxon>Eukaryota</taxon>
        <taxon>Viridiplantae</taxon>
        <taxon>Streptophyta</taxon>
        <taxon>Embryophyta</taxon>
        <taxon>Tracheophyta</taxon>
        <taxon>Spermatophyta</taxon>
        <taxon>Magnoliopsida</taxon>
        <taxon>Liliopsida</taxon>
        <taxon>Poales</taxon>
        <taxon>Poaceae</taxon>
        <taxon>PACMAD clade</taxon>
        <taxon>Arundinoideae</taxon>
        <taxon>Arundineae</taxon>
        <taxon>Arundo</taxon>
    </lineage>
</organism>
<sequence>MPLLVKFLSLFCLDLSYVDMLLLSSMSNFTINITSICNILSKHIHIHNDFHLLICKAAELFLKYLFSMVSF</sequence>
<protein>
    <submittedName>
        <fullName evidence="2">Uncharacterized protein</fullName>
    </submittedName>
</protein>
<reference evidence="2" key="1">
    <citation type="submission" date="2014-09" db="EMBL/GenBank/DDBJ databases">
        <authorList>
            <person name="Magalhaes I.L.F."/>
            <person name="Oliveira U."/>
            <person name="Santos F.R."/>
            <person name="Vidigal T.H.D.A."/>
            <person name="Brescovit A.D."/>
            <person name="Santos A.J."/>
        </authorList>
    </citation>
    <scope>NUCLEOTIDE SEQUENCE</scope>
    <source>
        <tissue evidence="2">Shoot tissue taken approximately 20 cm above the soil surface</tissue>
    </source>
</reference>
<name>A0A0A9FDQ5_ARUDO</name>
<dbReference type="EMBL" id="GBRH01188532">
    <property type="protein sequence ID" value="JAE09364.1"/>
    <property type="molecule type" value="Transcribed_RNA"/>
</dbReference>
<accession>A0A0A9FDQ5</accession>
<dbReference type="AlphaFoldDB" id="A0A0A9FDQ5"/>
<reference evidence="2" key="2">
    <citation type="journal article" date="2015" name="Data Brief">
        <title>Shoot transcriptome of the giant reed, Arundo donax.</title>
        <authorList>
            <person name="Barrero R.A."/>
            <person name="Guerrero F.D."/>
            <person name="Moolhuijzen P."/>
            <person name="Goolsby J.A."/>
            <person name="Tidwell J."/>
            <person name="Bellgard S.E."/>
            <person name="Bellgard M.I."/>
        </authorList>
    </citation>
    <scope>NUCLEOTIDE SEQUENCE</scope>
    <source>
        <tissue evidence="2">Shoot tissue taken approximately 20 cm above the soil surface</tissue>
    </source>
</reference>
<evidence type="ECO:0000313" key="2">
    <source>
        <dbReference type="EMBL" id="JAE09364.1"/>
    </source>
</evidence>
<keyword evidence="1" id="KW-0732">Signal</keyword>
<feature type="signal peptide" evidence="1">
    <location>
        <begin position="1"/>
        <end position="20"/>
    </location>
</feature>
<feature type="chain" id="PRO_5002064661" evidence="1">
    <location>
        <begin position="21"/>
        <end position="71"/>
    </location>
</feature>